<protein>
    <submittedName>
        <fullName evidence="2">Uncharacterized protein</fullName>
    </submittedName>
</protein>
<dbReference type="OrthoDB" id="3800226at2759"/>
<feature type="region of interest" description="Disordered" evidence="1">
    <location>
        <begin position="66"/>
        <end position="89"/>
    </location>
</feature>
<proteinExistence type="predicted"/>
<gene>
    <name evidence="2" type="ORF">K458DRAFT_384862</name>
</gene>
<sequence length="180" mass="20285">MVPFDRSAETEELRHPRDADAPLNTEPSSAHSTTGSYHLYSFFDAIFWNIRRKLHNYLRTFRSLGNTPESRLPSSAPTTNSALSNEDPLMPNVFHRRTRSTSSTSSAAAKPPSIFRYTFILLKARPTVTDLGTISVYFESRSVPASPTLPAYRERGQDYFVVSEGPTERRFGTPPPPYEP</sequence>
<dbReference type="Proteomes" id="UP000799291">
    <property type="component" value="Unassembled WGS sequence"/>
</dbReference>
<evidence type="ECO:0000313" key="2">
    <source>
        <dbReference type="EMBL" id="KAF2688685.1"/>
    </source>
</evidence>
<organism evidence="2 3">
    <name type="scientific">Lentithecium fluviatile CBS 122367</name>
    <dbReference type="NCBI Taxonomy" id="1168545"/>
    <lineage>
        <taxon>Eukaryota</taxon>
        <taxon>Fungi</taxon>
        <taxon>Dikarya</taxon>
        <taxon>Ascomycota</taxon>
        <taxon>Pezizomycotina</taxon>
        <taxon>Dothideomycetes</taxon>
        <taxon>Pleosporomycetidae</taxon>
        <taxon>Pleosporales</taxon>
        <taxon>Massarineae</taxon>
        <taxon>Lentitheciaceae</taxon>
        <taxon>Lentithecium</taxon>
    </lineage>
</organism>
<evidence type="ECO:0000313" key="3">
    <source>
        <dbReference type="Proteomes" id="UP000799291"/>
    </source>
</evidence>
<name>A0A6G1JET5_9PLEO</name>
<feature type="compositionally biased region" description="Polar residues" evidence="1">
    <location>
        <begin position="66"/>
        <end position="84"/>
    </location>
</feature>
<accession>A0A6G1JET5</accession>
<dbReference type="EMBL" id="MU005573">
    <property type="protein sequence ID" value="KAF2688685.1"/>
    <property type="molecule type" value="Genomic_DNA"/>
</dbReference>
<keyword evidence="3" id="KW-1185">Reference proteome</keyword>
<dbReference type="AlphaFoldDB" id="A0A6G1JET5"/>
<feature type="region of interest" description="Disordered" evidence="1">
    <location>
        <begin position="1"/>
        <end position="33"/>
    </location>
</feature>
<feature type="compositionally biased region" description="Basic and acidic residues" evidence="1">
    <location>
        <begin position="1"/>
        <end position="20"/>
    </location>
</feature>
<evidence type="ECO:0000256" key="1">
    <source>
        <dbReference type="SAM" id="MobiDB-lite"/>
    </source>
</evidence>
<reference evidence="2" key="1">
    <citation type="journal article" date="2020" name="Stud. Mycol.">
        <title>101 Dothideomycetes genomes: a test case for predicting lifestyles and emergence of pathogens.</title>
        <authorList>
            <person name="Haridas S."/>
            <person name="Albert R."/>
            <person name="Binder M."/>
            <person name="Bloem J."/>
            <person name="Labutti K."/>
            <person name="Salamov A."/>
            <person name="Andreopoulos B."/>
            <person name="Baker S."/>
            <person name="Barry K."/>
            <person name="Bills G."/>
            <person name="Bluhm B."/>
            <person name="Cannon C."/>
            <person name="Castanera R."/>
            <person name="Culley D."/>
            <person name="Daum C."/>
            <person name="Ezra D."/>
            <person name="Gonzalez J."/>
            <person name="Henrissat B."/>
            <person name="Kuo A."/>
            <person name="Liang C."/>
            <person name="Lipzen A."/>
            <person name="Lutzoni F."/>
            <person name="Magnuson J."/>
            <person name="Mondo S."/>
            <person name="Nolan M."/>
            <person name="Ohm R."/>
            <person name="Pangilinan J."/>
            <person name="Park H.-J."/>
            <person name="Ramirez L."/>
            <person name="Alfaro M."/>
            <person name="Sun H."/>
            <person name="Tritt A."/>
            <person name="Yoshinaga Y."/>
            <person name="Zwiers L.-H."/>
            <person name="Turgeon B."/>
            <person name="Goodwin S."/>
            <person name="Spatafora J."/>
            <person name="Crous P."/>
            <person name="Grigoriev I."/>
        </authorList>
    </citation>
    <scope>NUCLEOTIDE SEQUENCE</scope>
    <source>
        <strain evidence="2">CBS 122367</strain>
    </source>
</reference>